<dbReference type="Proteomes" id="UP000030136">
    <property type="component" value="Unassembled WGS sequence"/>
</dbReference>
<dbReference type="Proteomes" id="UP000249300">
    <property type="component" value="Chromosome 1"/>
</dbReference>
<keyword evidence="12" id="KW-1185">Reference proteome</keyword>
<accession>A0A0A2FV83</accession>
<feature type="binding site" evidence="6">
    <location>
        <position position="106"/>
    </location>
    <ligand>
        <name>a divalent metal cation</name>
        <dbReference type="ChEBI" id="CHEBI:60240"/>
        <label>1</label>
    </ligand>
</feature>
<sequence>MIYLKTEEEIELMFAANQLVGMTLAEVAKHIAPGVSTKHLDEIAHDFICDHGAAPAFLGYGGFPASLCTSVNDHVVHGIPSEKKILKEGDIISVDCGTKLNGFTGDSAYTFAVGEISPEVHSLLIATKESLFKGIEQAIAGKRVGDIGHAVESYCTSRGYGVVRELEGHGIGRKMHEAPGVPNYGAPHRGPLLRGGMCICIEPMITLGARNVIFEKDGWTVRTRDHRPAAHFEHCIAITEGMPRILSSFDFIKEVLGEKEF</sequence>
<dbReference type="GO" id="GO:0004239">
    <property type="term" value="F:initiator methionyl aminopeptidase activity"/>
    <property type="evidence" value="ECO:0007669"/>
    <property type="project" value="UniProtKB-UniRule"/>
</dbReference>
<feature type="binding site" evidence="6">
    <location>
        <position position="202"/>
    </location>
    <ligand>
        <name>a divalent metal cation</name>
        <dbReference type="ChEBI" id="CHEBI:60240"/>
        <label>2</label>
        <note>catalytic</note>
    </ligand>
</feature>
<evidence type="ECO:0000313" key="12">
    <source>
        <dbReference type="Proteomes" id="UP000249300"/>
    </source>
</evidence>
<name>A0A0A2FV83_9PORP</name>
<dbReference type="RefSeq" id="WP_023936896.1">
    <property type="nucleotide sequence ID" value="NZ_FUXH01000006.1"/>
</dbReference>
<dbReference type="HAMAP" id="MF_01974">
    <property type="entry name" value="MetAP_1"/>
    <property type="match status" value="1"/>
</dbReference>
<dbReference type="EMBL" id="LS483447">
    <property type="protein sequence ID" value="SQH72529.1"/>
    <property type="molecule type" value="Genomic_DNA"/>
</dbReference>
<comment type="cofactor">
    <cofactor evidence="6">
        <name>Co(2+)</name>
        <dbReference type="ChEBI" id="CHEBI:48828"/>
    </cofactor>
    <cofactor evidence="6">
        <name>Zn(2+)</name>
        <dbReference type="ChEBI" id="CHEBI:29105"/>
    </cofactor>
    <cofactor evidence="6">
        <name>Mn(2+)</name>
        <dbReference type="ChEBI" id="CHEBI:29035"/>
    </cofactor>
    <cofactor evidence="6">
        <name>Fe(2+)</name>
        <dbReference type="ChEBI" id="CHEBI:29033"/>
    </cofactor>
    <text evidence="6">Binds 2 divalent metal cations per subunit. Has a high-affinity and a low affinity metal-binding site. The true nature of the physiological cofactor is under debate. The enzyme is active with cobalt, zinc, manganese or divalent iron ions. Most likely, methionine aminopeptidases function as mononuclear Fe(2+)-metalloproteases under physiological conditions, and the catalytically relevant metal-binding site has been assigned to the histidine-containing high-affinity site.</text>
</comment>
<keyword evidence="3 6" id="KW-0645">Protease</keyword>
<feature type="binding site" evidence="6">
    <location>
        <position position="169"/>
    </location>
    <ligand>
        <name>a divalent metal cation</name>
        <dbReference type="ChEBI" id="CHEBI:60240"/>
        <label>2</label>
        <note>catalytic</note>
    </ligand>
</feature>
<comment type="similarity">
    <text evidence="6">Belongs to the peptidase M24A family. Methionine aminopeptidase type 1 subfamily.</text>
</comment>
<dbReference type="Pfam" id="PF00557">
    <property type="entry name" value="Peptidase_M24"/>
    <property type="match status" value="1"/>
</dbReference>
<proteinExistence type="inferred from homology"/>
<dbReference type="GO" id="GO:0006508">
    <property type="term" value="P:proteolysis"/>
    <property type="evidence" value="ECO:0007669"/>
    <property type="project" value="UniProtKB-KW"/>
</dbReference>
<protein>
    <recommendedName>
        <fullName evidence="6 7">Methionine aminopeptidase</fullName>
        <shortName evidence="6">MAP</shortName>
        <shortName evidence="6">MetAP</shortName>
        <ecNumber evidence="6 7">3.4.11.18</ecNumber>
    </recommendedName>
    <alternativeName>
        <fullName evidence="6">Peptidase M</fullName>
    </alternativeName>
</protein>
<dbReference type="STRING" id="393921.HQ45_04855"/>
<dbReference type="CDD" id="cd01086">
    <property type="entry name" value="MetAP1"/>
    <property type="match status" value="1"/>
</dbReference>
<dbReference type="GO" id="GO:0005829">
    <property type="term" value="C:cytosol"/>
    <property type="evidence" value="ECO:0007669"/>
    <property type="project" value="TreeGrafter"/>
</dbReference>
<dbReference type="PANTHER" id="PTHR43330:SF27">
    <property type="entry name" value="METHIONINE AMINOPEPTIDASE"/>
    <property type="match status" value="1"/>
</dbReference>
<evidence type="ECO:0000256" key="2">
    <source>
        <dbReference type="ARBA" id="ARBA00022438"/>
    </source>
</evidence>
<dbReference type="PANTHER" id="PTHR43330">
    <property type="entry name" value="METHIONINE AMINOPEPTIDASE"/>
    <property type="match status" value="1"/>
</dbReference>
<feature type="binding site" evidence="6">
    <location>
        <position position="106"/>
    </location>
    <ligand>
        <name>a divalent metal cation</name>
        <dbReference type="ChEBI" id="CHEBI:60240"/>
        <label>2</label>
        <note>catalytic</note>
    </ligand>
</feature>
<dbReference type="GO" id="GO:0070006">
    <property type="term" value="F:metalloaminopeptidase activity"/>
    <property type="evidence" value="ECO:0007669"/>
    <property type="project" value="UniProtKB-UniRule"/>
</dbReference>
<evidence type="ECO:0000256" key="5">
    <source>
        <dbReference type="ARBA" id="ARBA00022801"/>
    </source>
</evidence>
<feature type="binding site" evidence="6">
    <location>
        <position position="233"/>
    </location>
    <ligand>
        <name>a divalent metal cation</name>
        <dbReference type="ChEBI" id="CHEBI:60240"/>
        <label>1</label>
    </ligand>
</feature>
<dbReference type="AlphaFoldDB" id="A0A0A2FV83"/>
<dbReference type="OrthoDB" id="9802055at2"/>
<comment type="catalytic activity">
    <reaction evidence="6 7">
        <text>Release of N-terminal amino acids, preferentially methionine, from peptides and arylamides.</text>
        <dbReference type="EC" id="3.4.11.18"/>
    </reaction>
</comment>
<evidence type="ECO:0000259" key="8">
    <source>
        <dbReference type="Pfam" id="PF00557"/>
    </source>
</evidence>
<dbReference type="InterPro" id="IPR002467">
    <property type="entry name" value="Pept_M24A_MAP1"/>
</dbReference>
<dbReference type="PRINTS" id="PR00599">
    <property type="entry name" value="MAPEPTIDASE"/>
</dbReference>
<reference evidence="10 12" key="2">
    <citation type="submission" date="2018-06" db="EMBL/GenBank/DDBJ databases">
        <authorList>
            <consortium name="Pathogen Informatics"/>
            <person name="Doyle S."/>
        </authorList>
    </citation>
    <scope>NUCLEOTIDE SEQUENCE [LARGE SCALE GENOMIC DNA]</scope>
    <source>
        <strain evidence="10 12">NCTC12858</strain>
    </source>
</reference>
<dbReference type="NCBIfam" id="TIGR00500">
    <property type="entry name" value="met_pdase_I"/>
    <property type="match status" value="1"/>
</dbReference>
<keyword evidence="2 6" id="KW-0031">Aminopeptidase</keyword>
<reference evidence="9 11" key="1">
    <citation type="submission" date="2014-08" db="EMBL/GenBank/DDBJ databases">
        <title>Porphyromonas crevioricanis strain:COT-253_OH1447 Genome sequencing.</title>
        <authorList>
            <person name="Wallis C."/>
            <person name="Deusch O."/>
            <person name="O'Flynn C."/>
            <person name="Davis I."/>
            <person name="Jospin G."/>
            <person name="Darling A.E."/>
            <person name="Coil D.A."/>
            <person name="Alexiev A."/>
            <person name="Horsfall A."/>
            <person name="Kirkwood N."/>
            <person name="Harris S."/>
            <person name="Eisen J.A."/>
        </authorList>
    </citation>
    <scope>NUCLEOTIDE SEQUENCE [LARGE SCALE GENOMIC DNA]</scope>
    <source>
        <strain evidence="11">COT-253 OH1447</strain>
        <strain evidence="9">COT-253_OH1447</strain>
    </source>
</reference>
<keyword evidence="4 6" id="KW-0479">Metal-binding</keyword>
<dbReference type="SUPFAM" id="SSF55920">
    <property type="entry name" value="Creatinase/aminopeptidase"/>
    <property type="match status" value="1"/>
</dbReference>
<evidence type="ECO:0000256" key="3">
    <source>
        <dbReference type="ARBA" id="ARBA00022670"/>
    </source>
</evidence>
<organism evidence="10 12">
    <name type="scientific">Porphyromonas crevioricanis</name>
    <dbReference type="NCBI Taxonomy" id="393921"/>
    <lineage>
        <taxon>Bacteria</taxon>
        <taxon>Pseudomonadati</taxon>
        <taxon>Bacteroidota</taxon>
        <taxon>Bacteroidia</taxon>
        <taxon>Bacteroidales</taxon>
        <taxon>Porphyromonadaceae</taxon>
        <taxon>Porphyromonas</taxon>
    </lineage>
</organism>
<feature type="binding site" evidence="6">
    <location>
        <position position="77"/>
    </location>
    <ligand>
        <name>substrate</name>
    </ligand>
</feature>
<feature type="binding site" evidence="6">
    <location>
        <position position="95"/>
    </location>
    <ligand>
        <name>a divalent metal cation</name>
        <dbReference type="ChEBI" id="CHEBI:60240"/>
        <label>1</label>
    </ligand>
</feature>
<evidence type="ECO:0000256" key="7">
    <source>
        <dbReference type="RuleBase" id="RU003653"/>
    </source>
</evidence>
<evidence type="ECO:0000313" key="9">
    <source>
        <dbReference type="EMBL" id="KGN94888.1"/>
    </source>
</evidence>
<dbReference type="Gene3D" id="3.90.230.10">
    <property type="entry name" value="Creatinase/methionine aminopeptidase superfamily"/>
    <property type="match status" value="1"/>
</dbReference>
<dbReference type="eggNOG" id="COG0024">
    <property type="taxonomic scope" value="Bacteria"/>
</dbReference>
<evidence type="ECO:0000313" key="10">
    <source>
        <dbReference type="EMBL" id="SQH72529.1"/>
    </source>
</evidence>
<dbReference type="InterPro" id="IPR036005">
    <property type="entry name" value="Creatinase/aminopeptidase-like"/>
</dbReference>
<feature type="binding site" evidence="6">
    <location>
        <position position="233"/>
    </location>
    <ligand>
        <name>a divalent metal cation</name>
        <dbReference type="ChEBI" id="CHEBI:60240"/>
        <label>2</label>
        <note>catalytic</note>
    </ligand>
</feature>
<dbReference type="InterPro" id="IPR000994">
    <property type="entry name" value="Pept_M24"/>
</dbReference>
<keyword evidence="5 6" id="KW-0378">Hydrolase</keyword>
<dbReference type="EMBL" id="JQJC01000014">
    <property type="protein sequence ID" value="KGN94888.1"/>
    <property type="molecule type" value="Genomic_DNA"/>
</dbReference>
<evidence type="ECO:0000256" key="1">
    <source>
        <dbReference type="ARBA" id="ARBA00002521"/>
    </source>
</evidence>
<evidence type="ECO:0000313" key="11">
    <source>
        <dbReference type="Proteomes" id="UP000030136"/>
    </source>
</evidence>
<comment type="subunit">
    <text evidence="6">Monomer.</text>
</comment>
<comment type="function">
    <text evidence="1 6">Removes the N-terminal methionine from nascent proteins. The N-terminal methionine is often cleaved when the second residue in the primary sequence is small and uncharged (Met-Ala-, Cys, Gly, Pro, Ser, Thr, or Val). Requires deformylation of the N(alpha)-formylated initiator methionine before it can be hydrolyzed.</text>
</comment>
<dbReference type="InterPro" id="IPR001714">
    <property type="entry name" value="Pept_M24_MAP"/>
</dbReference>
<dbReference type="GO" id="GO:0046872">
    <property type="term" value="F:metal ion binding"/>
    <property type="evidence" value="ECO:0007669"/>
    <property type="project" value="UniProtKB-UniRule"/>
</dbReference>
<gene>
    <name evidence="6 10" type="primary">map</name>
    <name evidence="9" type="ORF">HQ38_05020</name>
    <name evidence="10" type="ORF">NCTC12858_00352</name>
</gene>
<dbReference type="EC" id="3.4.11.18" evidence="6 7"/>
<evidence type="ECO:0000256" key="4">
    <source>
        <dbReference type="ARBA" id="ARBA00022723"/>
    </source>
</evidence>
<feature type="domain" description="Peptidase M24" evidence="8">
    <location>
        <begin position="11"/>
        <end position="240"/>
    </location>
</feature>
<feature type="binding site" evidence="6">
    <location>
        <position position="176"/>
    </location>
    <ligand>
        <name>substrate</name>
    </ligand>
</feature>
<dbReference type="KEGG" id="pcre:NCTC12858_00352"/>
<evidence type="ECO:0000256" key="6">
    <source>
        <dbReference type="HAMAP-Rule" id="MF_01974"/>
    </source>
</evidence>